<dbReference type="SUPFAM" id="SSF111369">
    <property type="entry name" value="HlyD-like secretion proteins"/>
    <property type="match status" value="1"/>
</dbReference>
<feature type="domain" description="Multidrug resistance protein MdtA-like barrel-sandwich hybrid" evidence="4">
    <location>
        <begin position="64"/>
        <end position="212"/>
    </location>
</feature>
<dbReference type="GO" id="GO:1990281">
    <property type="term" value="C:efflux pump complex"/>
    <property type="evidence" value="ECO:0007669"/>
    <property type="project" value="TreeGrafter"/>
</dbReference>
<accession>A0A1H8IQ83</accession>
<evidence type="ECO:0000313" key="7">
    <source>
        <dbReference type="Proteomes" id="UP000198657"/>
    </source>
</evidence>
<dbReference type="Proteomes" id="UP000198657">
    <property type="component" value="Unassembled WGS sequence"/>
</dbReference>
<comment type="similarity">
    <text evidence="1">Belongs to the membrane fusion protein (MFP) (TC 8.A.1) family.</text>
</comment>
<evidence type="ECO:0000256" key="2">
    <source>
        <dbReference type="SAM" id="Phobius"/>
    </source>
</evidence>
<dbReference type="Pfam" id="PF25876">
    <property type="entry name" value="HH_MFP_RND"/>
    <property type="match status" value="1"/>
</dbReference>
<evidence type="ECO:0000256" key="1">
    <source>
        <dbReference type="ARBA" id="ARBA00009477"/>
    </source>
</evidence>
<dbReference type="Gene3D" id="1.10.287.470">
    <property type="entry name" value="Helix hairpin bin"/>
    <property type="match status" value="1"/>
</dbReference>
<organism evidence="6 7">
    <name type="scientific">Flavobacterium sinopsychrotolerans</name>
    <dbReference type="NCBI Taxonomy" id="604089"/>
    <lineage>
        <taxon>Bacteria</taxon>
        <taxon>Pseudomonadati</taxon>
        <taxon>Bacteroidota</taxon>
        <taxon>Flavobacteriia</taxon>
        <taxon>Flavobacteriales</taxon>
        <taxon>Flavobacteriaceae</taxon>
        <taxon>Flavobacterium</taxon>
    </lineage>
</organism>
<dbReference type="Gene3D" id="2.40.30.170">
    <property type="match status" value="1"/>
</dbReference>
<feature type="domain" description="AprE-like beta-barrel" evidence="5">
    <location>
        <begin position="228"/>
        <end position="319"/>
    </location>
</feature>
<dbReference type="OrthoDB" id="9809068at2"/>
<keyword evidence="7" id="KW-1185">Reference proteome</keyword>
<dbReference type="PANTHER" id="PTHR30469">
    <property type="entry name" value="MULTIDRUG RESISTANCE PROTEIN MDTA"/>
    <property type="match status" value="1"/>
</dbReference>
<feature type="domain" description="Multidrug resistance protein MdtA-like alpha-helical hairpin" evidence="3">
    <location>
        <begin position="113"/>
        <end position="183"/>
    </location>
</feature>
<dbReference type="PANTHER" id="PTHR30469:SF33">
    <property type="entry name" value="SLR1207 PROTEIN"/>
    <property type="match status" value="1"/>
</dbReference>
<dbReference type="InterPro" id="IPR006143">
    <property type="entry name" value="RND_pump_MFP"/>
</dbReference>
<keyword evidence="2" id="KW-0472">Membrane</keyword>
<feature type="transmembrane region" description="Helical" evidence="2">
    <location>
        <begin position="6"/>
        <end position="24"/>
    </location>
</feature>
<gene>
    <name evidence="6" type="ORF">SAMN04487942_0658</name>
</gene>
<dbReference type="Gene3D" id="2.40.50.100">
    <property type="match status" value="1"/>
</dbReference>
<evidence type="ECO:0000259" key="3">
    <source>
        <dbReference type="Pfam" id="PF25876"/>
    </source>
</evidence>
<dbReference type="GO" id="GO:0015562">
    <property type="term" value="F:efflux transmembrane transporter activity"/>
    <property type="evidence" value="ECO:0007669"/>
    <property type="project" value="InterPro"/>
</dbReference>
<dbReference type="InterPro" id="IPR058982">
    <property type="entry name" value="Beta-barrel_AprE"/>
</dbReference>
<dbReference type="EMBL" id="FODN01000001">
    <property type="protein sequence ID" value="SEN70579.1"/>
    <property type="molecule type" value="Genomic_DNA"/>
</dbReference>
<sequence length="434" mass="46764">MSKKTIYILIGGAVVIIASLIILSKSGVIGNKDKGTEVETAQVLPSTIVETVSATGKIQPEIEVKISSEVSGEIISLNVKEGQVVKKGDLLVKINPDLYTSGYNRSVSNLSGTRANLSQADASFRESKSNYDRNKTLFEKGIISKSDWDKAVASFEVAKAAKQTAYFNVQSASATVNEAKDNLGRTTIYAPADGTISMLNVELGERVLGTQQMTGTEILRVANLNNMEVEVDVNENDIVKIKVGDEANVEVDAYLKKQFKGIVTSISNSASSALTADQVTNFKVKVRILKESYQDLLEGKPDTYSPFRPGMTATVDIITETKSNVLSVPISSVVVKSDTAAVKEIKVVDPNEEQKGVAPKSDKKFECVFVKVGDKAKIRIIKTGIQDDTNIEVLTGLKKGDVVITGPYSTVAKDLNSGDKVALKTDKEKGESKK</sequence>
<evidence type="ECO:0000259" key="4">
    <source>
        <dbReference type="Pfam" id="PF25917"/>
    </source>
</evidence>
<dbReference type="InterPro" id="IPR058625">
    <property type="entry name" value="MdtA-like_BSH"/>
</dbReference>
<dbReference type="Gene3D" id="2.40.420.20">
    <property type="match status" value="1"/>
</dbReference>
<reference evidence="7" key="1">
    <citation type="submission" date="2016-10" db="EMBL/GenBank/DDBJ databases">
        <authorList>
            <person name="Varghese N."/>
            <person name="Submissions S."/>
        </authorList>
    </citation>
    <scope>NUCLEOTIDE SEQUENCE [LARGE SCALE GENOMIC DNA]</scope>
    <source>
        <strain evidence="7">CGMCC 1.8704</strain>
    </source>
</reference>
<evidence type="ECO:0000259" key="5">
    <source>
        <dbReference type="Pfam" id="PF26002"/>
    </source>
</evidence>
<keyword evidence="2" id="KW-0812">Transmembrane</keyword>
<dbReference type="AlphaFoldDB" id="A0A1H8IQ83"/>
<dbReference type="Pfam" id="PF25917">
    <property type="entry name" value="BSH_RND"/>
    <property type="match status" value="1"/>
</dbReference>
<name>A0A1H8IQ83_9FLAO</name>
<evidence type="ECO:0000313" key="6">
    <source>
        <dbReference type="EMBL" id="SEN70579.1"/>
    </source>
</evidence>
<dbReference type="STRING" id="604089.SAMN04487942_0658"/>
<dbReference type="NCBIfam" id="TIGR01730">
    <property type="entry name" value="RND_mfp"/>
    <property type="match status" value="1"/>
</dbReference>
<keyword evidence="2" id="KW-1133">Transmembrane helix</keyword>
<proteinExistence type="inferred from homology"/>
<dbReference type="RefSeq" id="WP_091165695.1">
    <property type="nucleotide sequence ID" value="NZ_CBCSFM010000001.1"/>
</dbReference>
<dbReference type="Pfam" id="PF26002">
    <property type="entry name" value="Beta-barrel_AprE"/>
    <property type="match status" value="1"/>
</dbReference>
<protein>
    <submittedName>
        <fullName evidence="6">HlyD family secretion protein</fullName>
    </submittedName>
</protein>
<dbReference type="InterPro" id="IPR058624">
    <property type="entry name" value="MdtA-like_HH"/>
</dbReference>